<keyword evidence="4 9" id="KW-0812">Transmembrane</keyword>
<feature type="transmembrane region" description="Helical" evidence="9">
    <location>
        <begin position="554"/>
        <end position="575"/>
    </location>
</feature>
<evidence type="ECO:0000256" key="3">
    <source>
        <dbReference type="ARBA" id="ARBA00022660"/>
    </source>
</evidence>
<dbReference type="EMBL" id="AM292601">
    <property type="protein sequence ID" value="CAL24347.1"/>
    <property type="molecule type" value="Genomic_DNA"/>
</dbReference>
<feature type="transmembrane region" description="Helical" evidence="9">
    <location>
        <begin position="315"/>
        <end position="337"/>
    </location>
</feature>
<feature type="transmembrane region" description="Helical" evidence="9">
    <location>
        <begin position="262"/>
        <end position="283"/>
    </location>
</feature>
<evidence type="ECO:0000256" key="2">
    <source>
        <dbReference type="ARBA" id="ARBA00012944"/>
    </source>
</evidence>
<comment type="catalytic activity">
    <reaction evidence="8">
        <text>a ubiquinone + NADH + 5 H(+)(in) = a ubiquinol + NAD(+) + 4 H(+)(out)</text>
        <dbReference type="Rhea" id="RHEA:29091"/>
        <dbReference type="Rhea" id="RHEA-COMP:9565"/>
        <dbReference type="Rhea" id="RHEA-COMP:9566"/>
        <dbReference type="ChEBI" id="CHEBI:15378"/>
        <dbReference type="ChEBI" id="CHEBI:16389"/>
        <dbReference type="ChEBI" id="CHEBI:17976"/>
        <dbReference type="ChEBI" id="CHEBI:57540"/>
        <dbReference type="ChEBI" id="CHEBI:57945"/>
        <dbReference type="EC" id="7.1.1.2"/>
    </reaction>
</comment>
<feature type="transmembrane region" description="Helical" evidence="9">
    <location>
        <begin position="478"/>
        <end position="502"/>
    </location>
</feature>
<feature type="transmembrane region" description="Helical" evidence="9">
    <location>
        <begin position="290"/>
        <end position="309"/>
    </location>
</feature>
<evidence type="ECO:0000256" key="4">
    <source>
        <dbReference type="ARBA" id="ARBA00022692"/>
    </source>
</evidence>
<keyword evidence="3" id="KW-0249">Electron transport</keyword>
<feature type="transmembrane region" description="Helical" evidence="9">
    <location>
        <begin position="439"/>
        <end position="458"/>
    </location>
</feature>
<comment type="subcellular location">
    <subcellularLocation>
        <location evidence="1">Membrane</location>
        <topology evidence="1">Multi-pass membrane protein</topology>
    </subcellularLocation>
</comment>
<dbReference type="GO" id="GO:0042773">
    <property type="term" value="P:ATP synthesis coupled electron transport"/>
    <property type="evidence" value="ECO:0007669"/>
    <property type="project" value="InterPro"/>
</dbReference>
<feature type="transmembrane region" description="Helical" evidence="9">
    <location>
        <begin position="115"/>
        <end position="138"/>
    </location>
</feature>
<evidence type="ECO:0000256" key="7">
    <source>
        <dbReference type="ARBA" id="ARBA00031027"/>
    </source>
</evidence>
<evidence type="ECO:0000256" key="6">
    <source>
        <dbReference type="ARBA" id="ARBA00023136"/>
    </source>
</evidence>
<feature type="transmembrane region" description="Helical" evidence="9">
    <location>
        <begin position="6"/>
        <end position="26"/>
    </location>
</feature>
<dbReference type="PRINTS" id="PR01434">
    <property type="entry name" value="NADHDHGNASE5"/>
</dbReference>
<dbReference type="InterPro" id="IPR001750">
    <property type="entry name" value="ND/Mrp_TM"/>
</dbReference>
<evidence type="ECO:0000256" key="8">
    <source>
        <dbReference type="ARBA" id="ARBA00049551"/>
    </source>
</evidence>
<organism evidence="11">
    <name type="scientific">Styela plicata</name>
    <name type="common">Wrinkled sea squirt</name>
    <name type="synonym">Ascidia plicata</name>
    <dbReference type="NCBI Taxonomy" id="7726"/>
    <lineage>
        <taxon>Eukaryota</taxon>
        <taxon>Metazoa</taxon>
        <taxon>Chordata</taxon>
        <taxon>Tunicata</taxon>
        <taxon>Ascidiacea</taxon>
        <taxon>Stolidobranchia</taxon>
        <taxon>Styelidae</taxon>
        <taxon>Styela</taxon>
    </lineage>
</organism>
<dbReference type="Pfam" id="PF00361">
    <property type="entry name" value="Proton_antipo_M"/>
    <property type="match status" value="1"/>
</dbReference>
<dbReference type="EC" id="7.1.1.2" evidence="2"/>
<dbReference type="InterPro" id="IPR003945">
    <property type="entry name" value="NU5C-like"/>
</dbReference>
<feature type="transmembrane region" description="Helical" evidence="9">
    <location>
        <begin position="358"/>
        <end position="377"/>
    </location>
</feature>
<feature type="transmembrane region" description="Helical" evidence="9">
    <location>
        <begin position="144"/>
        <end position="163"/>
    </location>
</feature>
<dbReference type="AlphaFoldDB" id="D0Z5P9"/>
<keyword evidence="6 9" id="KW-0472">Membrane</keyword>
<gene>
    <name evidence="11" type="primary">nad5</name>
</gene>
<dbReference type="GO" id="GO:0008137">
    <property type="term" value="F:NADH dehydrogenase (ubiquinone) activity"/>
    <property type="evidence" value="ECO:0007669"/>
    <property type="project" value="UniProtKB-EC"/>
</dbReference>
<evidence type="ECO:0000256" key="1">
    <source>
        <dbReference type="ARBA" id="ARBA00004141"/>
    </source>
</evidence>
<dbReference type="GO" id="GO:0003954">
    <property type="term" value="F:NADH dehydrogenase activity"/>
    <property type="evidence" value="ECO:0007669"/>
    <property type="project" value="TreeGrafter"/>
</dbReference>
<sequence>MFIYLLFIFLFQFIFMLAGVFFYVSVGKKNLMGYIMFIYKFNILVYFLYVLFCVTNGTYMSIKLSLFDVYVFGSGFDFILDFQSSFFMLVVWVVSWSILSFSSNYMSTEGSVNQFIIYLVMFIFFMLVLVMSGNYYLLFVGWEGVGLMSYLLISWWSVRYVAVNMAMEAIMFNRVGDFGILVLIVCGLLFGVGSGMDNYLGSNLFVLLLLVGVMAKSSQVFFHSWLPNAMEGPTPVSSLLHSSTMVVAGVYLMLRLVKFYEYSYLVLLVGIFTMLLGGVYSLCQYDFKKIVAYSTTSQLGFMFVMIGLNLGQVCLLYVCLHAFFKAMLFLISGAFIHGCNSIQDIRFMKFSSFININYTYLFLLGSLVMMGFPFMSAFYMKDFMISFVSVSWMNSFVFFLMIMGVMSTCFYSFRVVFYILSSVFSSVSKMNGMEYLPMLYYYYRLLLLAVVSGILVYFGYGPFMEFISFYLDKMKPIIFIIIAFSLIILVNNHTGYSFWYFGEYLLLYNPVVFKFVGKYYDLHTQLVLFVDVALLEWAIPGFMKTYTMKVFSPLLYISGLSVLLVVLICGFNLMFY</sequence>
<evidence type="ECO:0000259" key="10">
    <source>
        <dbReference type="Pfam" id="PF00361"/>
    </source>
</evidence>
<geneLocation type="mitochondrion" evidence="11"/>
<feature type="transmembrane region" description="Helical" evidence="9">
    <location>
        <begin position="82"/>
        <end position="103"/>
    </location>
</feature>
<keyword evidence="3" id="KW-0813">Transport</keyword>
<keyword evidence="11" id="KW-0496">Mitochondrion</keyword>
<reference evidence="11" key="1">
    <citation type="journal article" date="2009" name="Mol. Biol. Evol.">
        <title>Hyper-variability of ascidian mitochondrial gene order: exposing the myth of deuterostome organelle genome stability.</title>
        <authorList>
            <person name="Gissi C."/>
            <person name="Pesole G."/>
            <person name="Mastrototaro F."/>
            <person name="Iannelli F."/>
            <person name="Guida V."/>
            <person name="Griggio F."/>
        </authorList>
    </citation>
    <scope>NUCLEOTIDE SEQUENCE</scope>
    <source>
        <tissue evidence="11">Gonads</tissue>
    </source>
</reference>
<evidence type="ECO:0000256" key="9">
    <source>
        <dbReference type="SAM" id="Phobius"/>
    </source>
</evidence>
<feature type="transmembrane region" description="Helical" evidence="9">
    <location>
        <begin position="204"/>
        <end position="226"/>
    </location>
</feature>
<accession>D0Z5P9</accession>
<feature type="transmembrane region" description="Helical" evidence="9">
    <location>
        <begin position="175"/>
        <end position="192"/>
    </location>
</feature>
<keyword evidence="5 9" id="KW-1133">Transmembrane helix</keyword>
<dbReference type="GO" id="GO:0015990">
    <property type="term" value="P:electron transport coupled proton transport"/>
    <property type="evidence" value="ECO:0007669"/>
    <property type="project" value="TreeGrafter"/>
</dbReference>
<feature type="transmembrane region" description="Helical" evidence="9">
    <location>
        <begin position="409"/>
        <end position="427"/>
    </location>
</feature>
<keyword evidence="3" id="KW-0679">Respiratory chain</keyword>
<evidence type="ECO:0000256" key="5">
    <source>
        <dbReference type="ARBA" id="ARBA00022989"/>
    </source>
</evidence>
<feature type="domain" description="NADH:quinone oxidoreductase/Mrp antiporter transmembrane" evidence="10">
    <location>
        <begin position="132"/>
        <end position="404"/>
    </location>
</feature>
<dbReference type="PANTHER" id="PTHR42829:SF2">
    <property type="entry name" value="NADH-UBIQUINONE OXIDOREDUCTASE CHAIN 5"/>
    <property type="match status" value="1"/>
</dbReference>
<feature type="transmembrane region" description="Helical" evidence="9">
    <location>
        <begin position="38"/>
        <end position="62"/>
    </location>
</feature>
<feature type="transmembrane region" description="Helical" evidence="9">
    <location>
        <begin position="238"/>
        <end position="256"/>
    </location>
</feature>
<dbReference type="GO" id="GO:0016020">
    <property type="term" value="C:membrane"/>
    <property type="evidence" value="ECO:0007669"/>
    <property type="project" value="UniProtKB-SubCell"/>
</dbReference>
<proteinExistence type="predicted"/>
<name>D0Z5P9_STYPL</name>
<dbReference type="PANTHER" id="PTHR42829">
    <property type="entry name" value="NADH-UBIQUINONE OXIDOREDUCTASE CHAIN 5"/>
    <property type="match status" value="1"/>
</dbReference>
<protein>
    <recommendedName>
        <fullName evidence="2">NADH:ubiquinone reductase (H(+)-translocating)</fullName>
        <ecNumber evidence="2">7.1.1.2</ecNumber>
    </recommendedName>
    <alternativeName>
        <fullName evidence="7">NADH dehydrogenase subunit 5</fullName>
    </alternativeName>
</protein>
<evidence type="ECO:0000313" key="11">
    <source>
        <dbReference type="EMBL" id="CAL24347.1"/>
    </source>
</evidence>